<sequence length="30" mass="3261">MPSRLIIRNGERGYGSFIATPRATPRTNAG</sequence>
<evidence type="ECO:0000313" key="2">
    <source>
        <dbReference type="Proteomes" id="UP000315751"/>
    </source>
</evidence>
<reference evidence="1 2" key="1">
    <citation type="submission" date="2019-06" db="EMBL/GenBank/DDBJ databases">
        <title>Genomic Encyclopedia of Type Strains, Phase IV (KMG-V): Genome sequencing to study the core and pangenomes of soil and plant-associated prokaryotes.</title>
        <authorList>
            <person name="Whitman W."/>
        </authorList>
    </citation>
    <scope>NUCLEOTIDE SEQUENCE [LARGE SCALE GENOMIC DNA]</scope>
    <source>
        <strain evidence="1 2">BR 11622</strain>
    </source>
</reference>
<comment type="caution">
    <text evidence="1">The sequence shown here is derived from an EMBL/GenBank/DDBJ whole genome shotgun (WGS) entry which is preliminary data.</text>
</comment>
<organism evidence="1 2">
    <name type="scientific">Nitrospirillum amazonense</name>
    <dbReference type="NCBI Taxonomy" id="28077"/>
    <lineage>
        <taxon>Bacteria</taxon>
        <taxon>Pseudomonadati</taxon>
        <taxon>Pseudomonadota</taxon>
        <taxon>Alphaproteobacteria</taxon>
        <taxon>Rhodospirillales</taxon>
        <taxon>Azospirillaceae</taxon>
        <taxon>Nitrospirillum</taxon>
    </lineage>
</organism>
<gene>
    <name evidence="1" type="ORF">FBZ90_118121</name>
</gene>
<proteinExistence type="predicted"/>
<dbReference type="AlphaFoldDB" id="A0A560GPH9"/>
<keyword evidence="2" id="KW-1185">Reference proteome</keyword>
<evidence type="ECO:0000313" key="1">
    <source>
        <dbReference type="EMBL" id="TWB35918.1"/>
    </source>
</evidence>
<name>A0A560GPH9_9PROT</name>
<protein>
    <submittedName>
        <fullName evidence="1">Uncharacterized protein</fullName>
    </submittedName>
</protein>
<dbReference type="EMBL" id="VITR01000018">
    <property type="protein sequence ID" value="TWB35918.1"/>
    <property type="molecule type" value="Genomic_DNA"/>
</dbReference>
<accession>A0A560GPH9</accession>
<dbReference type="Proteomes" id="UP000315751">
    <property type="component" value="Unassembled WGS sequence"/>
</dbReference>